<dbReference type="InterPro" id="IPR000742">
    <property type="entry name" value="EGF"/>
</dbReference>
<dbReference type="PROSITE" id="PS00022">
    <property type="entry name" value="EGF_1"/>
    <property type="match status" value="2"/>
</dbReference>
<evidence type="ECO:0000256" key="4">
    <source>
        <dbReference type="ARBA" id="ARBA00023157"/>
    </source>
</evidence>
<keyword evidence="5" id="KW-0325">Glycoprotein</keyword>
<feature type="domain" description="EGF-like" evidence="7">
    <location>
        <begin position="136"/>
        <end position="172"/>
    </location>
</feature>
<protein>
    <recommendedName>
        <fullName evidence="7">EGF-like domain-containing protein</fullName>
    </recommendedName>
</protein>
<name>A0AAN9TP26_9HEMI</name>
<dbReference type="GO" id="GO:0005886">
    <property type="term" value="C:plasma membrane"/>
    <property type="evidence" value="ECO:0007669"/>
    <property type="project" value="UniProtKB-ARBA"/>
</dbReference>
<feature type="disulfide bond" evidence="6">
    <location>
        <begin position="125"/>
        <end position="134"/>
    </location>
</feature>
<dbReference type="PANTHER" id="PTHR24033:SF224">
    <property type="entry name" value="C-TYPE LECTIN"/>
    <property type="match status" value="1"/>
</dbReference>
<proteinExistence type="predicted"/>
<dbReference type="EMBL" id="JBBCAQ010000034">
    <property type="protein sequence ID" value="KAK7580717.1"/>
    <property type="molecule type" value="Genomic_DNA"/>
</dbReference>
<comment type="caution">
    <text evidence="6">Lacks conserved residue(s) required for the propagation of feature annotation.</text>
</comment>
<dbReference type="GO" id="GO:0005509">
    <property type="term" value="F:calcium ion binding"/>
    <property type="evidence" value="ECO:0007669"/>
    <property type="project" value="InterPro"/>
</dbReference>
<dbReference type="GO" id="GO:0007411">
    <property type="term" value="P:axon guidance"/>
    <property type="evidence" value="ECO:0007669"/>
    <property type="project" value="UniProtKB-ARBA"/>
</dbReference>
<dbReference type="SMART" id="SM00181">
    <property type="entry name" value="EGF"/>
    <property type="match status" value="3"/>
</dbReference>
<dbReference type="PROSITE" id="PS50026">
    <property type="entry name" value="EGF_3"/>
    <property type="match status" value="3"/>
</dbReference>
<organism evidence="8 9">
    <name type="scientific">Parthenolecanium corni</name>
    <dbReference type="NCBI Taxonomy" id="536013"/>
    <lineage>
        <taxon>Eukaryota</taxon>
        <taxon>Metazoa</taxon>
        <taxon>Ecdysozoa</taxon>
        <taxon>Arthropoda</taxon>
        <taxon>Hexapoda</taxon>
        <taxon>Insecta</taxon>
        <taxon>Pterygota</taxon>
        <taxon>Neoptera</taxon>
        <taxon>Paraneoptera</taxon>
        <taxon>Hemiptera</taxon>
        <taxon>Sternorrhyncha</taxon>
        <taxon>Coccoidea</taxon>
        <taxon>Coccidae</taxon>
        <taxon>Parthenolecanium</taxon>
    </lineage>
</organism>
<dbReference type="GO" id="GO:0048056">
    <property type="term" value="P:R3/R4 cell differentiation"/>
    <property type="evidence" value="ECO:0007669"/>
    <property type="project" value="UniProtKB-ARBA"/>
</dbReference>
<comment type="caution">
    <text evidence="8">The sequence shown here is derived from an EMBL/GenBank/DDBJ whole genome shotgun (WGS) entry which is preliminary data.</text>
</comment>
<accession>A0AAN9TP26</accession>
<reference evidence="8 9" key="1">
    <citation type="submission" date="2024-03" db="EMBL/GenBank/DDBJ databases">
        <title>Adaptation during the transition from Ophiocordyceps entomopathogen to insect associate is accompanied by gene loss and intensified selection.</title>
        <authorList>
            <person name="Ward C.M."/>
            <person name="Onetto C.A."/>
            <person name="Borneman A.R."/>
        </authorList>
    </citation>
    <scope>NUCLEOTIDE SEQUENCE [LARGE SCALE GENOMIC DNA]</scope>
    <source>
        <strain evidence="8">AWRI1</strain>
        <tissue evidence="8">Single Adult Female</tissue>
    </source>
</reference>
<evidence type="ECO:0000256" key="5">
    <source>
        <dbReference type="ARBA" id="ARBA00023180"/>
    </source>
</evidence>
<evidence type="ECO:0000313" key="8">
    <source>
        <dbReference type="EMBL" id="KAK7580717.1"/>
    </source>
</evidence>
<keyword evidence="1 6" id="KW-0245">EGF-like domain</keyword>
<dbReference type="Gene3D" id="2.10.25.10">
    <property type="entry name" value="Laminin"/>
    <property type="match status" value="4"/>
</dbReference>
<dbReference type="FunFam" id="2.10.25.10:FF:000012">
    <property type="entry name" value="Delta-like protein"/>
    <property type="match status" value="1"/>
</dbReference>
<keyword evidence="2" id="KW-0732">Signal</keyword>
<evidence type="ECO:0000256" key="2">
    <source>
        <dbReference type="ARBA" id="ARBA00022729"/>
    </source>
</evidence>
<evidence type="ECO:0000259" key="7">
    <source>
        <dbReference type="PROSITE" id="PS50026"/>
    </source>
</evidence>
<dbReference type="GO" id="GO:0050769">
    <property type="term" value="P:positive regulation of neurogenesis"/>
    <property type="evidence" value="ECO:0007669"/>
    <property type="project" value="UniProtKB-ARBA"/>
</dbReference>
<feature type="domain" description="EGF-like" evidence="7">
    <location>
        <begin position="51"/>
        <end position="94"/>
    </location>
</feature>
<sequence>MEPVARGGDLFGQHHRRFCSVSGCRRKCRAFSTHVLRDDCTSQYVGEYCQHVNPCSSGGSRCQNGGQCGVIISQTSSPKFSCTCPLGYEASLCEIHVPNVCDKTPCKNGGTCILKKSLQNYTCTCASGFAGSHCELVDYCASMPCKNGASCTSLGNSYHCKCAPGFTGKTCSDDLEECASRPCKHGTCMNTFGSYAYNAITSCPPVIHKLAHTREVRAVKCFRSAVRDRAVSAEYSI</sequence>
<dbReference type="GO" id="GO:0040008">
    <property type="term" value="P:regulation of growth"/>
    <property type="evidence" value="ECO:0007669"/>
    <property type="project" value="UniProtKB-ARBA"/>
</dbReference>
<dbReference type="SUPFAM" id="SSF57196">
    <property type="entry name" value="EGF/Laminin"/>
    <property type="match status" value="3"/>
</dbReference>
<dbReference type="Pfam" id="PF00008">
    <property type="entry name" value="EGF"/>
    <property type="match status" value="2"/>
</dbReference>
<dbReference type="CDD" id="cd00054">
    <property type="entry name" value="EGF_CA"/>
    <property type="match status" value="1"/>
</dbReference>
<keyword evidence="4 6" id="KW-1015">Disulfide bond</keyword>
<feature type="disulfide bond" evidence="6">
    <location>
        <begin position="162"/>
        <end position="171"/>
    </location>
</feature>
<dbReference type="GO" id="GO:0005911">
    <property type="term" value="C:cell-cell junction"/>
    <property type="evidence" value="ECO:0007669"/>
    <property type="project" value="UniProtKB-ARBA"/>
</dbReference>
<dbReference type="GO" id="GO:0120035">
    <property type="term" value="P:regulation of plasma membrane bounded cell projection organization"/>
    <property type="evidence" value="ECO:0007669"/>
    <property type="project" value="UniProtKB-ARBA"/>
</dbReference>
<feature type="disulfide bond" evidence="6">
    <location>
        <begin position="106"/>
        <end position="123"/>
    </location>
</feature>
<evidence type="ECO:0000256" key="6">
    <source>
        <dbReference type="PROSITE-ProRule" id="PRU00076"/>
    </source>
</evidence>
<dbReference type="SMART" id="SM00179">
    <property type="entry name" value="EGF_CA"/>
    <property type="match status" value="4"/>
</dbReference>
<evidence type="ECO:0000313" key="9">
    <source>
        <dbReference type="Proteomes" id="UP001367676"/>
    </source>
</evidence>
<gene>
    <name evidence="8" type="ORF">V9T40_001346</name>
</gene>
<keyword evidence="9" id="KW-1185">Reference proteome</keyword>
<dbReference type="GO" id="GO:0016318">
    <property type="term" value="P:ommatidial rotation"/>
    <property type="evidence" value="ECO:0007669"/>
    <property type="project" value="UniProtKB-ARBA"/>
</dbReference>
<feature type="domain" description="EGF-like" evidence="7">
    <location>
        <begin position="97"/>
        <end position="135"/>
    </location>
</feature>
<feature type="disulfide bond" evidence="6">
    <location>
        <begin position="84"/>
        <end position="93"/>
    </location>
</feature>
<keyword evidence="3" id="KW-0677">Repeat</keyword>
<dbReference type="PANTHER" id="PTHR24033">
    <property type="entry name" value="EGF-LIKE DOMAIN-CONTAINING PROTEIN"/>
    <property type="match status" value="1"/>
</dbReference>
<dbReference type="FunFam" id="2.10.25.10:FF:000230">
    <property type="entry name" value="Delta-like protein"/>
    <property type="match status" value="1"/>
</dbReference>
<dbReference type="InterPro" id="IPR051830">
    <property type="entry name" value="NOTCH_homolog"/>
</dbReference>
<evidence type="ECO:0000256" key="1">
    <source>
        <dbReference type="ARBA" id="ARBA00022536"/>
    </source>
</evidence>
<dbReference type="AlphaFoldDB" id="A0AAN9TP26"/>
<dbReference type="PROSITE" id="PS01186">
    <property type="entry name" value="EGF_2"/>
    <property type="match status" value="3"/>
</dbReference>
<evidence type="ECO:0000256" key="3">
    <source>
        <dbReference type="ARBA" id="ARBA00022737"/>
    </source>
</evidence>
<dbReference type="InterPro" id="IPR001881">
    <property type="entry name" value="EGF-like_Ca-bd_dom"/>
</dbReference>
<dbReference type="GO" id="GO:0042063">
    <property type="term" value="P:gliogenesis"/>
    <property type="evidence" value="ECO:0007669"/>
    <property type="project" value="UniProtKB-ARBA"/>
</dbReference>
<dbReference type="Proteomes" id="UP001367676">
    <property type="component" value="Unassembled WGS sequence"/>
</dbReference>